<evidence type="ECO:0000256" key="4">
    <source>
        <dbReference type="ARBA" id="ARBA00023157"/>
    </source>
</evidence>
<evidence type="ECO:0000259" key="6">
    <source>
        <dbReference type="PROSITE" id="PS50026"/>
    </source>
</evidence>
<dbReference type="SUPFAM" id="SSF56496">
    <property type="entry name" value="Fibrinogen C-terminal domain-like"/>
    <property type="match status" value="1"/>
</dbReference>
<dbReference type="SMART" id="SM00181">
    <property type="entry name" value="EGF"/>
    <property type="match status" value="3"/>
</dbReference>
<protein>
    <submittedName>
        <fullName evidence="8">Neurexin-4-like</fullName>
    </submittedName>
</protein>
<evidence type="ECO:0000313" key="7">
    <source>
        <dbReference type="Proteomes" id="UP000694865"/>
    </source>
</evidence>
<name>A0ABM0M5J2_SACKO</name>
<accession>A0ABM0M5J2</accession>
<dbReference type="InterPro" id="IPR000152">
    <property type="entry name" value="EGF-type_Asp/Asn_hydroxyl_site"/>
</dbReference>
<dbReference type="InterPro" id="IPR036056">
    <property type="entry name" value="Fibrinogen-like_C"/>
</dbReference>
<dbReference type="SUPFAM" id="SSF57184">
    <property type="entry name" value="Growth factor receptor domain"/>
    <property type="match status" value="1"/>
</dbReference>
<comment type="caution">
    <text evidence="5">Lacks conserved residue(s) required for the propagation of feature annotation.</text>
</comment>
<keyword evidence="1 5" id="KW-0245">EGF-like domain</keyword>
<reference evidence="8" key="1">
    <citation type="submission" date="2025-08" db="UniProtKB">
        <authorList>
            <consortium name="RefSeq"/>
        </authorList>
    </citation>
    <scope>IDENTIFICATION</scope>
    <source>
        <tissue evidence="8">Testes</tissue>
    </source>
</reference>
<dbReference type="Gene3D" id="2.10.25.10">
    <property type="entry name" value="Laminin"/>
    <property type="match status" value="2"/>
</dbReference>
<organism evidence="7 8">
    <name type="scientific">Saccoglossus kowalevskii</name>
    <name type="common">Acorn worm</name>
    <dbReference type="NCBI Taxonomy" id="10224"/>
    <lineage>
        <taxon>Eukaryota</taxon>
        <taxon>Metazoa</taxon>
        <taxon>Hemichordata</taxon>
        <taxon>Enteropneusta</taxon>
        <taxon>Harrimaniidae</taxon>
        <taxon>Saccoglossus</taxon>
    </lineage>
</organism>
<dbReference type="PANTHER" id="PTHR24039">
    <property type="entry name" value="FIBRILLIN-RELATED"/>
    <property type="match status" value="1"/>
</dbReference>
<evidence type="ECO:0000256" key="1">
    <source>
        <dbReference type="ARBA" id="ARBA00022536"/>
    </source>
</evidence>
<dbReference type="PROSITE" id="PS01186">
    <property type="entry name" value="EGF_2"/>
    <property type="match status" value="2"/>
</dbReference>
<dbReference type="PROSITE" id="PS00010">
    <property type="entry name" value="ASX_HYDROXYL"/>
    <property type="match status" value="1"/>
</dbReference>
<dbReference type="RefSeq" id="XP_006815283.1">
    <property type="nucleotide sequence ID" value="XM_006815220.1"/>
</dbReference>
<evidence type="ECO:0000256" key="5">
    <source>
        <dbReference type="PROSITE-ProRule" id="PRU00076"/>
    </source>
</evidence>
<dbReference type="Gene3D" id="2.60.120.1000">
    <property type="match status" value="1"/>
</dbReference>
<gene>
    <name evidence="8" type="primary">LOC102803183</name>
</gene>
<dbReference type="Proteomes" id="UP000694865">
    <property type="component" value="Unplaced"/>
</dbReference>
<dbReference type="InterPro" id="IPR009030">
    <property type="entry name" value="Growth_fac_rcpt_cys_sf"/>
</dbReference>
<dbReference type="PANTHER" id="PTHR24039:SF58">
    <property type="entry name" value="EGF-LIKE DOMAIN-CONTAINING PROTEIN"/>
    <property type="match status" value="1"/>
</dbReference>
<dbReference type="GeneID" id="102803183"/>
<dbReference type="InterPro" id="IPR001881">
    <property type="entry name" value="EGF-like_Ca-bd_dom"/>
</dbReference>
<feature type="domain" description="EGF-like" evidence="6">
    <location>
        <begin position="87"/>
        <end position="127"/>
    </location>
</feature>
<dbReference type="InterPro" id="IPR018097">
    <property type="entry name" value="EGF_Ca-bd_CS"/>
</dbReference>
<dbReference type="PROSITE" id="PS50026">
    <property type="entry name" value="EGF_3"/>
    <property type="match status" value="1"/>
</dbReference>
<evidence type="ECO:0000313" key="8">
    <source>
        <dbReference type="RefSeq" id="XP_006815283.1"/>
    </source>
</evidence>
<keyword evidence="4" id="KW-1015">Disulfide bond</keyword>
<dbReference type="PROSITE" id="PS01187">
    <property type="entry name" value="EGF_CA"/>
    <property type="match status" value="1"/>
</dbReference>
<proteinExistence type="predicted"/>
<dbReference type="SMART" id="SM00179">
    <property type="entry name" value="EGF_CA"/>
    <property type="match status" value="2"/>
</dbReference>
<dbReference type="InterPro" id="IPR000742">
    <property type="entry name" value="EGF"/>
</dbReference>
<dbReference type="CDD" id="cd00054">
    <property type="entry name" value="EGF_CA"/>
    <property type="match status" value="1"/>
</dbReference>
<keyword evidence="3" id="KW-0677">Repeat</keyword>
<dbReference type="NCBIfam" id="NF040941">
    <property type="entry name" value="GGGWT_bact"/>
    <property type="match status" value="1"/>
</dbReference>
<evidence type="ECO:0000256" key="2">
    <source>
        <dbReference type="ARBA" id="ARBA00022729"/>
    </source>
</evidence>
<sequence>MNSCSYAELICVENTVCEDLEDGFACLCPDGLVGDGQLGEGHTGCAELSNQCDTDVDCNVNAFCENDTKSCVCKDGYKGNGKETCRNINECKTPDICAEFATCTDKPGTYNCDCMIGFSGDGHTFCKLLPRTCDEMLQDDHSIPSGIYMIDIDGYGGLDPFEVECDMSRDIGVIVVSHSSEGEMKVVNKPEKGSYHEELEYVLTDKQIEAIVDDAEFCYQDVRYRCQDGATLLEGFGWWVDANGNEQHNWGGATGQYMCTCGETLSCYNRTSKCNCDGSNTEGTYYDDGRIIDKDLLPIQDLYFGDTDYDKKGFHVIGPLKCGPVQFDIYSTCDETKHNGGYTADGSYFIDEDGPYGDGVINSPPTLVACLMSEFYAVSIITTTTLELIPIYPDGYEPPTDGEYEGVPWTDIYCPCCVVDNVTVARTVLFGAIGQEHPRLYRRTLVLLLLTWLITKLTSRSSSR</sequence>
<evidence type="ECO:0000256" key="3">
    <source>
        <dbReference type="ARBA" id="ARBA00022737"/>
    </source>
</evidence>
<keyword evidence="7" id="KW-1185">Reference proteome</keyword>
<keyword evidence="2" id="KW-0732">Signal</keyword>